<dbReference type="EMBL" id="CAJVPP010019110">
    <property type="protein sequence ID" value="CAG8737178.1"/>
    <property type="molecule type" value="Genomic_DNA"/>
</dbReference>
<evidence type="ECO:0000313" key="1">
    <source>
        <dbReference type="EMBL" id="CAG8737178.1"/>
    </source>
</evidence>
<protein>
    <submittedName>
        <fullName evidence="1">15701_t:CDS:1</fullName>
    </submittedName>
</protein>
<accession>A0A9N9IIH5</accession>
<feature type="non-terminal residue" evidence="1">
    <location>
        <position position="1"/>
    </location>
</feature>
<reference evidence="1" key="1">
    <citation type="submission" date="2021-06" db="EMBL/GenBank/DDBJ databases">
        <authorList>
            <person name="Kallberg Y."/>
            <person name="Tangrot J."/>
            <person name="Rosling A."/>
        </authorList>
    </citation>
    <scope>NUCLEOTIDE SEQUENCE</scope>
    <source>
        <strain evidence="1">87-6 pot B 2015</strain>
    </source>
</reference>
<sequence length="82" mass="9780">FMVTTIEYEESENEWHISFEHDSTKDNEETWFKEQLFQQFSNVLLITAVEYESPKNEMEKIYCENIKIKSVIANQPIIKEGS</sequence>
<gene>
    <name evidence="1" type="ORF">FMOSSE_LOCUS15952</name>
</gene>
<dbReference type="AlphaFoldDB" id="A0A9N9IIH5"/>
<name>A0A9N9IIH5_FUNMO</name>
<dbReference type="Proteomes" id="UP000789375">
    <property type="component" value="Unassembled WGS sequence"/>
</dbReference>
<comment type="caution">
    <text evidence="1">The sequence shown here is derived from an EMBL/GenBank/DDBJ whole genome shotgun (WGS) entry which is preliminary data.</text>
</comment>
<organism evidence="1 2">
    <name type="scientific">Funneliformis mosseae</name>
    <name type="common">Endomycorrhizal fungus</name>
    <name type="synonym">Glomus mosseae</name>
    <dbReference type="NCBI Taxonomy" id="27381"/>
    <lineage>
        <taxon>Eukaryota</taxon>
        <taxon>Fungi</taxon>
        <taxon>Fungi incertae sedis</taxon>
        <taxon>Mucoromycota</taxon>
        <taxon>Glomeromycotina</taxon>
        <taxon>Glomeromycetes</taxon>
        <taxon>Glomerales</taxon>
        <taxon>Glomeraceae</taxon>
        <taxon>Funneliformis</taxon>
    </lineage>
</organism>
<proteinExistence type="predicted"/>
<evidence type="ECO:0000313" key="2">
    <source>
        <dbReference type="Proteomes" id="UP000789375"/>
    </source>
</evidence>
<keyword evidence="2" id="KW-1185">Reference proteome</keyword>